<dbReference type="Proteomes" id="UP000272025">
    <property type="component" value="Unassembled WGS sequence"/>
</dbReference>
<gene>
    <name evidence="2" type="ORF">SODALDRAFT_349563</name>
</gene>
<keyword evidence="3" id="KW-1185">Reference proteome</keyword>
<organism evidence="2 3">
    <name type="scientific">Sodiomyces alkalinus (strain CBS 110278 / VKM F-3762 / F11)</name>
    <name type="common">Alkaliphilic filamentous fungus</name>
    <dbReference type="NCBI Taxonomy" id="1314773"/>
    <lineage>
        <taxon>Eukaryota</taxon>
        <taxon>Fungi</taxon>
        <taxon>Dikarya</taxon>
        <taxon>Ascomycota</taxon>
        <taxon>Pezizomycotina</taxon>
        <taxon>Sordariomycetes</taxon>
        <taxon>Hypocreomycetidae</taxon>
        <taxon>Glomerellales</taxon>
        <taxon>Plectosphaerellaceae</taxon>
        <taxon>Sodiomyces</taxon>
    </lineage>
</organism>
<evidence type="ECO:0000256" key="1">
    <source>
        <dbReference type="SAM" id="MobiDB-lite"/>
    </source>
</evidence>
<feature type="compositionally biased region" description="Basic and acidic residues" evidence="1">
    <location>
        <begin position="99"/>
        <end position="108"/>
    </location>
</feature>
<protein>
    <submittedName>
        <fullName evidence="2">Uncharacterized protein</fullName>
    </submittedName>
</protein>
<accession>A0A3N2Q4N3</accession>
<sequence length="141" mass="15280">MSPKSSDKTPEPSLLQVVPTWTKSSPHPPRMDVPYQEAGHESSDSESPMSSPMSSPLPPRLENPAMRTGVRFTRWPSARAPETNPPKDGPGSFFKKMLSKGDAKRQEDDGGEDGSGPEGRTSQGTKAILTGGPWPTSDRHR</sequence>
<dbReference type="AlphaFoldDB" id="A0A3N2Q4N3"/>
<name>A0A3N2Q4N3_SODAK</name>
<dbReference type="GeneID" id="39581906"/>
<evidence type="ECO:0000313" key="3">
    <source>
        <dbReference type="Proteomes" id="UP000272025"/>
    </source>
</evidence>
<dbReference type="RefSeq" id="XP_028469424.1">
    <property type="nucleotide sequence ID" value="XM_028613428.1"/>
</dbReference>
<proteinExistence type="predicted"/>
<evidence type="ECO:0000313" key="2">
    <source>
        <dbReference type="EMBL" id="ROT41618.1"/>
    </source>
</evidence>
<reference evidence="2 3" key="1">
    <citation type="journal article" date="2018" name="Mol. Ecol.">
        <title>The obligate alkalophilic soda-lake fungus Sodiomyces alkalinus has shifted to a protein diet.</title>
        <authorList>
            <person name="Grum-Grzhimaylo A.A."/>
            <person name="Falkoski D.L."/>
            <person name="van den Heuvel J."/>
            <person name="Valero-Jimenez C.A."/>
            <person name="Min B."/>
            <person name="Choi I.G."/>
            <person name="Lipzen A."/>
            <person name="Daum C.G."/>
            <person name="Aanen D.K."/>
            <person name="Tsang A."/>
            <person name="Henrissat B."/>
            <person name="Bilanenko E.N."/>
            <person name="de Vries R.P."/>
            <person name="van Kan J.A.L."/>
            <person name="Grigoriev I.V."/>
            <person name="Debets A.J.M."/>
        </authorList>
    </citation>
    <scope>NUCLEOTIDE SEQUENCE [LARGE SCALE GENOMIC DNA]</scope>
    <source>
        <strain evidence="2 3">F11</strain>
    </source>
</reference>
<feature type="compositionally biased region" description="Low complexity" evidence="1">
    <location>
        <begin position="45"/>
        <end position="54"/>
    </location>
</feature>
<feature type="compositionally biased region" description="Basic and acidic residues" evidence="1">
    <location>
        <begin position="1"/>
        <end position="10"/>
    </location>
</feature>
<feature type="region of interest" description="Disordered" evidence="1">
    <location>
        <begin position="1"/>
        <end position="141"/>
    </location>
</feature>
<dbReference type="EMBL" id="ML119052">
    <property type="protein sequence ID" value="ROT41618.1"/>
    <property type="molecule type" value="Genomic_DNA"/>
</dbReference>